<feature type="transmembrane region" description="Helical" evidence="9">
    <location>
        <begin position="381"/>
        <end position="406"/>
    </location>
</feature>
<dbReference type="Gene3D" id="1.10.357.20">
    <property type="entry name" value="SLC41 divalent cation transporters, integral membrane domain"/>
    <property type="match status" value="1"/>
</dbReference>
<dbReference type="Proteomes" id="UP000530514">
    <property type="component" value="Unassembled WGS sequence"/>
</dbReference>
<evidence type="ECO:0000259" key="10">
    <source>
        <dbReference type="PROSITE" id="PS51371"/>
    </source>
</evidence>
<evidence type="ECO:0000256" key="7">
    <source>
        <dbReference type="ARBA" id="ARBA00023136"/>
    </source>
</evidence>
<dbReference type="SUPFAM" id="SSF161093">
    <property type="entry name" value="MgtE membrane domain-like"/>
    <property type="match status" value="1"/>
</dbReference>
<comment type="function">
    <text evidence="9">Acts as a magnesium transporter.</text>
</comment>
<evidence type="ECO:0000256" key="4">
    <source>
        <dbReference type="ARBA" id="ARBA00022692"/>
    </source>
</evidence>
<evidence type="ECO:0000256" key="5">
    <source>
        <dbReference type="ARBA" id="ARBA00022842"/>
    </source>
</evidence>
<dbReference type="SMART" id="SM00924">
    <property type="entry name" value="MgtE_N"/>
    <property type="match status" value="1"/>
</dbReference>
<keyword evidence="12" id="KW-1185">Reference proteome</keyword>
<keyword evidence="7 9" id="KW-0472">Membrane</keyword>
<dbReference type="Pfam" id="PF03448">
    <property type="entry name" value="MgtE_N"/>
    <property type="match status" value="1"/>
</dbReference>
<feature type="transmembrane region" description="Helical" evidence="9">
    <location>
        <begin position="418"/>
        <end position="440"/>
    </location>
</feature>
<dbReference type="Pfam" id="PF01769">
    <property type="entry name" value="MgtE"/>
    <property type="match status" value="1"/>
</dbReference>
<evidence type="ECO:0000256" key="2">
    <source>
        <dbReference type="ARBA" id="ARBA00009749"/>
    </source>
</evidence>
<dbReference type="PROSITE" id="PS51371">
    <property type="entry name" value="CBS"/>
    <property type="match status" value="1"/>
</dbReference>
<dbReference type="OrthoDB" id="9790355at2"/>
<dbReference type="GO" id="GO:0005886">
    <property type="term" value="C:plasma membrane"/>
    <property type="evidence" value="ECO:0007669"/>
    <property type="project" value="UniProtKB-SubCell"/>
</dbReference>
<dbReference type="PANTHER" id="PTHR41394">
    <property type="entry name" value="MAGNESIUM TRANSPORTER MGTE"/>
    <property type="match status" value="1"/>
</dbReference>
<reference evidence="11 12" key="1">
    <citation type="submission" date="2020-07" db="EMBL/GenBank/DDBJ databases">
        <authorList>
            <person name="Feng H."/>
        </authorList>
    </citation>
    <scope>NUCLEOTIDE SEQUENCE [LARGE SCALE GENOMIC DNA]</scope>
    <source>
        <strain evidence="12">s-11</strain>
    </source>
</reference>
<evidence type="ECO:0000313" key="11">
    <source>
        <dbReference type="EMBL" id="MBA4541617.1"/>
    </source>
</evidence>
<evidence type="ECO:0000256" key="1">
    <source>
        <dbReference type="ARBA" id="ARBA00004141"/>
    </source>
</evidence>
<keyword evidence="8" id="KW-0129">CBS domain</keyword>
<dbReference type="InterPro" id="IPR006667">
    <property type="entry name" value="SLC41_membr_dom"/>
</dbReference>
<keyword evidence="3 9" id="KW-0813">Transport</keyword>
<dbReference type="EMBL" id="JACEIP010000002">
    <property type="protein sequence ID" value="MBA4541617.1"/>
    <property type="molecule type" value="Genomic_DNA"/>
</dbReference>
<dbReference type="Gene3D" id="3.10.580.10">
    <property type="entry name" value="CBS-domain"/>
    <property type="match status" value="1"/>
</dbReference>
<dbReference type="AlphaFoldDB" id="A0A7W2AFW9"/>
<keyword evidence="9" id="KW-1003">Cell membrane</keyword>
<organism evidence="11 12">
    <name type="scientific">Thermoactinomyces daqus</name>
    <dbReference type="NCBI Taxonomy" id="1329516"/>
    <lineage>
        <taxon>Bacteria</taxon>
        <taxon>Bacillati</taxon>
        <taxon>Bacillota</taxon>
        <taxon>Bacilli</taxon>
        <taxon>Bacillales</taxon>
        <taxon>Thermoactinomycetaceae</taxon>
        <taxon>Thermoactinomyces</taxon>
    </lineage>
</organism>
<dbReference type="GO" id="GO:0046872">
    <property type="term" value="F:metal ion binding"/>
    <property type="evidence" value="ECO:0007669"/>
    <property type="project" value="UniProtKB-KW"/>
</dbReference>
<keyword evidence="5 9" id="KW-0460">Magnesium</keyword>
<comment type="subunit">
    <text evidence="9">Homodimer.</text>
</comment>
<sequence>MDNALLKQHEPQSVLANADPPAELLHQLQPYDLSEMLREMDEKKRLKWIAALPLTLAAEALEYLEPELQYETLNHLDGNLASMLLKQMSSDMIVDMLLAVHPLQAEKMLKMLPEDYREKINALMRYPEYTAGSLMTVDYVSARAHWTGEQTLRHIRKVGGEAEIISYIYVTGMRGELVGIVSLKEMILAHPQTKLADIAKKDVISVPADMEQEEVAAILSRYGFYALPVVDRQNRLIGIITYDDVVEVIQEEATEDIQKLGGSQPLSEPYFKTSVWSLYRKRIVWLFILFVGGAYTSTVLESYQSTLDKVVSLSFFIPLLIGTGGNTGSQIISTLIRALGTEEVKFRDLFRVIRKELVTGLLLGISLGIIGFFRAELMDVSVAISMVVSLAALFIVLWSSLVSAALPLVLHRLKIDPAVVSGPLISTLVDGTGLIIYMSIAKAVLHL</sequence>
<feature type="transmembrane region" description="Helical" evidence="9">
    <location>
        <begin position="283"/>
        <end position="303"/>
    </location>
</feature>
<evidence type="ECO:0000256" key="3">
    <source>
        <dbReference type="ARBA" id="ARBA00022448"/>
    </source>
</evidence>
<dbReference type="InterPro" id="IPR038076">
    <property type="entry name" value="MgtE_N_sf"/>
</dbReference>
<dbReference type="InterPro" id="IPR036739">
    <property type="entry name" value="SLC41_membr_dom_sf"/>
</dbReference>
<dbReference type="NCBIfam" id="TIGR00400">
    <property type="entry name" value="mgtE"/>
    <property type="match status" value="1"/>
</dbReference>
<dbReference type="InterPro" id="IPR000644">
    <property type="entry name" value="CBS_dom"/>
</dbReference>
<protein>
    <recommendedName>
        <fullName evidence="9">Magnesium transporter MgtE</fullName>
    </recommendedName>
</protein>
<proteinExistence type="inferred from homology"/>
<dbReference type="SUPFAM" id="SSF54631">
    <property type="entry name" value="CBS-domain pair"/>
    <property type="match status" value="1"/>
</dbReference>
<name>A0A7W2AFW9_9BACL</name>
<comment type="caution">
    <text evidence="11">The sequence shown here is derived from an EMBL/GenBank/DDBJ whole genome shotgun (WGS) entry which is preliminary data.</text>
</comment>
<gene>
    <name evidence="11" type="primary">mgtE</name>
    <name evidence="11" type="ORF">H1164_01680</name>
</gene>
<feature type="domain" description="CBS" evidence="10">
    <location>
        <begin position="199"/>
        <end position="255"/>
    </location>
</feature>
<dbReference type="CDD" id="cd04606">
    <property type="entry name" value="CBS_pair_Mg_transporter"/>
    <property type="match status" value="1"/>
</dbReference>
<keyword evidence="4 9" id="KW-0812">Transmembrane</keyword>
<dbReference type="InterPro" id="IPR006669">
    <property type="entry name" value="MgtE_transporter"/>
</dbReference>
<dbReference type="InterPro" id="IPR006668">
    <property type="entry name" value="Mg_transptr_MgtE_intracell_dom"/>
</dbReference>
<dbReference type="Pfam" id="PF00571">
    <property type="entry name" value="CBS"/>
    <property type="match status" value="2"/>
</dbReference>
<comment type="similarity">
    <text evidence="2 9">Belongs to the SLC41A transporter family.</text>
</comment>
<evidence type="ECO:0000256" key="6">
    <source>
        <dbReference type="ARBA" id="ARBA00022989"/>
    </source>
</evidence>
<dbReference type="Gene3D" id="1.25.60.10">
    <property type="entry name" value="MgtE N-terminal domain-like"/>
    <property type="match status" value="1"/>
</dbReference>
<dbReference type="RefSeq" id="WP_033101088.1">
    <property type="nucleotide sequence ID" value="NZ_JACEIP010000002.1"/>
</dbReference>
<keyword evidence="9" id="KW-0479">Metal-binding</keyword>
<accession>A0A7W2AFW9</accession>
<comment type="subcellular location">
    <subcellularLocation>
        <location evidence="9">Cell membrane</location>
        <topology evidence="9">Multi-pass membrane protein</topology>
    </subcellularLocation>
    <subcellularLocation>
        <location evidence="1">Membrane</location>
        <topology evidence="1">Multi-pass membrane protein</topology>
    </subcellularLocation>
</comment>
<feature type="transmembrane region" description="Helical" evidence="9">
    <location>
        <begin position="315"/>
        <end position="336"/>
    </location>
</feature>
<evidence type="ECO:0000256" key="8">
    <source>
        <dbReference type="PROSITE-ProRule" id="PRU00703"/>
    </source>
</evidence>
<dbReference type="SMART" id="SM00116">
    <property type="entry name" value="CBS"/>
    <property type="match status" value="1"/>
</dbReference>
<evidence type="ECO:0000256" key="9">
    <source>
        <dbReference type="RuleBase" id="RU362011"/>
    </source>
</evidence>
<keyword evidence="6 9" id="KW-1133">Transmembrane helix</keyword>
<dbReference type="PANTHER" id="PTHR41394:SF8">
    <property type="entry name" value="MAGNESIUM TRANSPORTER MGTE"/>
    <property type="match status" value="1"/>
</dbReference>
<dbReference type="GO" id="GO:0015095">
    <property type="term" value="F:magnesium ion transmembrane transporter activity"/>
    <property type="evidence" value="ECO:0007669"/>
    <property type="project" value="UniProtKB-UniRule"/>
</dbReference>
<evidence type="ECO:0000313" key="12">
    <source>
        <dbReference type="Proteomes" id="UP000530514"/>
    </source>
</evidence>
<dbReference type="SUPFAM" id="SSF158791">
    <property type="entry name" value="MgtE N-terminal domain-like"/>
    <property type="match status" value="1"/>
</dbReference>
<dbReference type="InterPro" id="IPR046342">
    <property type="entry name" value="CBS_dom_sf"/>
</dbReference>
<feature type="transmembrane region" description="Helical" evidence="9">
    <location>
        <begin position="357"/>
        <end position="375"/>
    </location>
</feature>